<organism evidence="4 5">
    <name type="scientific">Sorangium cellulosum</name>
    <name type="common">Polyangium cellulosum</name>
    <dbReference type="NCBI Taxonomy" id="56"/>
    <lineage>
        <taxon>Bacteria</taxon>
        <taxon>Pseudomonadati</taxon>
        <taxon>Myxococcota</taxon>
        <taxon>Polyangia</taxon>
        <taxon>Polyangiales</taxon>
        <taxon>Polyangiaceae</taxon>
        <taxon>Sorangium</taxon>
    </lineage>
</organism>
<comment type="subunit">
    <text evidence="3">UreD, UreF and UreG form a complex that acts as a GTP-hydrolysis-dependent molecular chaperone, activating the urease apoprotein by helping to assemble the nickel containing metallocenter of UreC. The UreE protein probably delivers the nickel.</text>
</comment>
<keyword evidence="3" id="KW-0963">Cytoplasm</keyword>
<dbReference type="HAMAP" id="MF_01385">
    <property type="entry name" value="UreF"/>
    <property type="match status" value="1"/>
</dbReference>
<protein>
    <recommendedName>
        <fullName evidence="3">Urease accessory protein UreF</fullName>
    </recommendedName>
</protein>
<dbReference type="Pfam" id="PF01730">
    <property type="entry name" value="UreF"/>
    <property type="match status" value="1"/>
</dbReference>
<dbReference type="InterPro" id="IPR002639">
    <property type="entry name" value="UreF"/>
</dbReference>
<dbReference type="Gene3D" id="1.10.4190.10">
    <property type="entry name" value="Urease accessory protein UreF"/>
    <property type="match status" value="1"/>
</dbReference>
<dbReference type="Proteomes" id="UP000075260">
    <property type="component" value="Unassembled WGS sequence"/>
</dbReference>
<name>A0A150QNR4_SORCE</name>
<evidence type="ECO:0000256" key="2">
    <source>
        <dbReference type="ARBA" id="ARBA00023186"/>
    </source>
</evidence>
<evidence type="ECO:0000313" key="4">
    <source>
        <dbReference type="EMBL" id="KYF69621.1"/>
    </source>
</evidence>
<comment type="subcellular location">
    <subcellularLocation>
        <location evidence="3">Cytoplasm</location>
    </subcellularLocation>
</comment>
<sequence length="226" mass="23678">MIAVGEGALYRLMSWMSPAYPIGGFSYSHGLEWAVEAGLLGTAEQLRAWVATILGDGSGQVDAALLAAAYRAEQDLELDEVAELAAALRGTRELALESAQQGAAFLTITRAAWPHPRLDAFAARHAGEASLPVAVGLAAAAHGIPLDPALTAYLHAFGSGLVSAGIRLIPLGQTDGQRVVAALEPVIVDAARRARETPLDRIGAATPGVDLSSMQHETQHTRLFRS</sequence>
<dbReference type="AlphaFoldDB" id="A0A150QNR4"/>
<gene>
    <name evidence="3" type="primary">ureF</name>
    <name evidence="4" type="ORF">BE15_27680</name>
</gene>
<comment type="similarity">
    <text evidence="3">Belongs to the UreF family.</text>
</comment>
<comment type="caution">
    <text evidence="4">The sequence shown here is derived from an EMBL/GenBank/DDBJ whole genome shotgun (WGS) entry which is preliminary data.</text>
</comment>
<reference evidence="4 5" key="1">
    <citation type="submission" date="2014-02" db="EMBL/GenBank/DDBJ databases">
        <title>The small core and large imbalanced accessory genome model reveals a collaborative survival strategy of Sorangium cellulosum strains in nature.</title>
        <authorList>
            <person name="Han K."/>
            <person name="Peng R."/>
            <person name="Blom J."/>
            <person name="Li Y.-Z."/>
        </authorList>
    </citation>
    <scope>NUCLEOTIDE SEQUENCE [LARGE SCALE GENOMIC DNA]</scope>
    <source>
        <strain evidence="4 5">So0008-312</strain>
    </source>
</reference>
<dbReference type="GO" id="GO:0016151">
    <property type="term" value="F:nickel cation binding"/>
    <property type="evidence" value="ECO:0007669"/>
    <property type="project" value="UniProtKB-UniRule"/>
</dbReference>
<dbReference type="PANTHER" id="PTHR33620">
    <property type="entry name" value="UREASE ACCESSORY PROTEIN F"/>
    <property type="match status" value="1"/>
</dbReference>
<evidence type="ECO:0000313" key="5">
    <source>
        <dbReference type="Proteomes" id="UP000075260"/>
    </source>
</evidence>
<dbReference type="InterPro" id="IPR038277">
    <property type="entry name" value="UreF_sf"/>
</dbReference>
<keyword evidence="2 3" id="KW-0143">Chaperone</keyword>
<dbReference type="PANTHER" id="PTHR33620:SF1">
    <property type="entry name" value="UREASE ACCESSORY PROTEIN F"/>
    <property type="match status" value="1"/>
</dbReference>
<evidence type="ECO:0000256" key="3">
    <source>
        <dbReference type="HAMAP-Rule" id="MF_01385"/>
    </source>
</evidence>
<dbReference type="RefSeq" id="WP_061608243.1">
    <property type="nucleotide sequence ID" value="NZ_JEMA01000458.1"/>
</dbReference>
<dbReference type="PIRSF" id="PIRSF009467">
    <property type="entry name" value="Ureas_acces_UreF"/>
    <property type="match status" value="1"/>
</dbReference>
<proteinExistence type="inferred from homology"/>
<keyword evidence="1 3" id="KW-0996">Nickel insertion</keyword>
<accession>A0A150QNR4</accession>
<dbReference type="OrthoDB" id="9798772at2"/>
<dbReference type="GO" id="GO:0005737">
    <property type="term" value="C:cytoplasm"/>
    <property type="evidence" value="ECO:0007669"/>
    <property type="project" value="UniProtKB-SubCell"/>
</dbReference>
<dbReference type="EMBL" id="JEMA01000458">
    <property type="protein sequence ID" value="KYF69621.1"/>
    <property type="molecule type" value="Genomic_DNA"/>
</dbReference>
<comment type="function">
    <text evidence="3">Required for maturation of urease via the functional incorporation of the urease nickel metallocenter.</text>
</comment>
<evidence type="ECO:0000256" key="1">
    <source>
        <dbReference type="ARBA" id="ARBA00022988"/>
    </source>
</evidence>